<dbReference type="Gene3D" id="3.30.70.270">
    <property type="match status" value="1"/>
</dbReference>
<dbReference type="SUPFAM" id="SSF50630">
    <property type="entry name" value="Acid proteases"/>
    <property type="match status" value="1"/>
</dbReference>
<dbReference type="CDD" id="cd00303">
    <property type="entry name" value="retropepsin_like"/>
    <property type="match status" value="1"/>
</dbReference>
<evidence type="ECO:0000259" key="6">
    <source>
        <dbReference type="PROSITE" id="PS50158"/>
    </source>
</evidence>
<dbReference type="Pfam" id="PF00078">
    <property type="entry name" value="RVT_1"/>
    <property type="match status" value="1"/>
</dbReference>
<feature type="domain" description="CCHC-type" evidence="6">
    <location>
        <begin position="284"/>
        <end position="300"/>
    </location>
</feature>
<evidence type="ECO:0000256" key="3">
    <source>
        <dbReference type="ARBA" id="ARBA00022722"/>
    </source>
</evidence>
<keyword evidence="4" id="KW-0378">Hydrolase</keyword>
<feature type="domain" description="CCHC-type" evidence="6">
    <location>
        <begin position="264"/>
        <end position="279"/>
    </location>
</feature>
<dbReference type="InterPro" id="IPR043128">
    <property type="entry name" value="Rev_trsase/Diguanyl_cyclase"/>
</dbReference>
<dbReference type="InterPro" id="IPR000477">
    <property type="entry name" value="RT_dom"/>
</dbReference>
<dbReference type="CDD" id="cd01647">
    <property type="entry name" value="RT_LTR"/>
    <property type="match status" value="1"/>
</dbReference>
<keyword evidence="3" id="KW-0540">Nuclease</keyword>
<dbReference type="GeneID" id="125779968"/>
<feature type="domain" description="SAP" evidence="7">
    <location>
        <begin position="6"/>
        <end position="40"/>
    </location>
</feature>
<dbReference type="SMART" id="SM00513">
    <property type="entry name" value="SAP"/>
    <property type="match status" value="1"/>
</dbReference>
<dbReference type="SUPFAM" id="SSF57756">
    <property type="entry name" value="Retrovirus zinc finger-like domains"/>
    <property type="match status" value="1"/>
</dbReference>
<dbReference type="SUPFAM" id="SSF56672">
    <property type="entry name" value="DNA/RNA polymerases"/>
    <property type="match status" value="1"/>
</dbReference>
<evidence type="ECO:0000256" key="1">
    <source>
        <dbReference type="ARBA" id="ARBA00022679"/>
    </source>
</evidence>
<evidence type="ECO:0000313" key="9">
    <source>
        <dbReference type="RefSeq" id="XP_049317231.1"/>
    </source>
</evidence>
<keyword evidence="8" id="KW-1185">Reference proteome</keyword>
<dbReference type="Gene3D" id="2.40.70.10">
    <property type="entry name" value="Acid Proteases"/>
    <property type="match status" value="1"/>
</dbReference>
<dbReference type="Gene3D" id="3.10.10.10">
    <property type="entry name" value="HIV Type 1 Reverse Transcriptase, subunit A, domain 1"/>
    <property type="match status" value="1"/>
</dbReference>
<evidence type="ECO:0000259" key="7">
    <source>
        <dbReference type="PROSITE" id="PS50800"/>
    </source>
</evidence>
<proteinExistence type="predicted"/>
<keyword evidence="1" id="KW-0808">Transferase</keyword>
<evidence type="ECO:0000313" key="8">
    <source>
        <dbReference type="Proteomes" id="UP001652620"/>
    </source>
</evidence>
<keyword evidence="2" id="KW-0548">Nucleotidyltransferase</keyword>
<dbReference type="SMART" id="SM00343">
    <property type="entry name" value="ZnF_C2HC"/>
    <property type="match status" value="2"/>
</dbReference>
<sequence length="661" mass="74988">MDRQQIFLLTVNGLKEKLLALGLSTNGRKATLQDRLCEHFGLTVDAEEDSSDSETSSVQNNMLPAMGSGSPVFTLRDLEESLTTFSGTGQHAVEEWLDEFESNAMAVRWGDLQKFIYGKQLLKGAAKIFVRSQRDITSWSALKQCLQKEFGVVTSSIEVHRALKNRRKRPNEDYREYLYSLMDLGRPIKLDERSLIEYFVEGIPDSRPNKANLYQASSIEELKAQILVYEKVRSGRQPNVSTFQNKREDNNSVTKDQGPSRKICYRCGEAGHLANTCKQQRLSKCFGCNQPGHRIADCPKKRTEVKSEGTRVNTLEMMRMASLGSVVYKELIINGFTLSALLDTGCDLCLMRYDVLMKLGRIDLSNDINHLRGIGNSILTTIGSFIIKVSVDGVKVDINFHVVRERDLIYEAIIGNSVLKQVDLVIKEGEVEFKAKVKETNVQNPMVEKNEGKIEVLNEFEDMCMAAEVMSGKTLQVDLSHLRGEQEKAIEAIVCDYSPSKQHDSPVSMKICLTDDTPVFQGPRRMSYSDKCIVDKQIAEWMEYASPIVLVGKKDGTKRLCCDYRRLNEKIMRDNFPMPLIDDVIERLQGAKVFTTLDLRNGFFHVPIEAGSRKYTSFVTHQGQYEFIYVPYFQFPSSVHSIHFRSVSRLSEGWHRGNLHG</sequence>
<keyword evidence="5" id="KW-0863">Zinc-finger</keyword>
<dbReference type="PROSITE" id="PS50158">
    <property type="entry name" value="ZF_CCHC"/>
    <property type="match status" value="2"/>
</dbReference>
<accession>A0ABM3K6Y1</accession>
<protein>
    <submittedName>
        <fullName evidence="9">Uncharacterized protein LOC125779968</fullName>
    </submittedName>
</protein>
<dbReference type="Pfam" id="PF02037">
    <property type="entry name" value="SAP"/>
    <property type="match status" value="1"/>
</dbReference>
<evidence type="ECO:0000256" key="4">
    <source>
        <dbReference type="ARBA" id="ARBA00022759"/>
    </source>
</evidence>
<dbReference type="InterPro" id="IPR021109">
    <property type="entry name" value="Peptidase_aspartic_dom_sf"/>
</dbReference>
<keyword evidence="4" id="KW-0255">Endonuclease</keyword>
<dbReference type="PROSITE" id="PS50800">
    <property type="entry name" value="SAP"/>
    <property type="match status" value="1"/>
</dbReference>
<dbReference type="InterPro" id="IPR003034">
    <property type="entry name" value="SAP_dom"/>
</dbReference>
<organism evidence="8 9">
    <name type="scientific">Bactrocera dorsalis</name>
    <name type="common">Oriental fruit fly</name>
    <name type="synonym">Dacus dorsalis</name>
    <dbReference type="NCBI Taxonomy" id="27457"/>
    <lineage>
        <taxon>Eukaryota</taxon>
        <taxon>Metazoa</taxon>
        <taxon>Ecdysozoa</taxon>
        <taxon>Arthropoda</taxon>
        <taxon>Hexapoda</taxon>
        <taxon>Insecta</taxon>
        <taxon>Pterygota</taxon>
        <taxon>Neoptera</taxon>
        <taxon>Endopterygota</taxon>
        <taxon>Diptera</taxon>
        <taxon>Brachycera</taxon>
        <taxon>Muscomorpha</taxon>
        <taxon>Tephritoidea</taxon>
        <taxon>Tephritidae</taxon>
        <taxon>Bactrocera</taxon>
        <taxon>Bactrocera</taxon>
    </lineage>
</organism>
<dbReference type="InterPro" id="IPR050951">
    <property type="entry name" value="Retrovirus_Pol_polyprotein"/>
</dbReference>
<dbReference type="InterPro" id="IPR001878">
    <property type="entry name" value="Znf_CCHC"/>
</dbReference>
<keyword evidence="5" id="KW-0862">Zinc</keyword>
<dbReference type="Gene3D" id="1.10.720.30">
    <property type="entry name" value="SAP domain"/>
    <property type="match status" value="1"/>
</dbReference>
<keyword evidence="5" id="KW-0479">Metal-binding</keyword>
<dbReference type="Proteomes" id="UP001652620">
    <property type="component" value="Unplaced"/>
</dbReference>
<gene>
    <name evidence="9" type="primary">LOC125779968</name>
</gene>
<dbReference type="Pfam" id="PF00098">
    <property type="entry name" value="zf-CCHC"/>
    <property type="match status" value="2"/>
</dbReference>
<dbReference type="InterPro" id="IPR036361">
    <property type="entry name" value="SAP_dom_sf"/>
</dbReference>
<name>A0ABM3K6Y1_BACDO</name>
<dbReference type="PANTHER" id="PTHR37984">
    <property type="entry name" value="PROTEIN CBG26694"/>
    <property type="match status" value="1"/>
</dbReference>
<dbReference type="PANTHER" id="PTHR37984:SF5">
    <property type="entry name" value="PROTEIN NYNRIN-LIKE"/>
    <property type="match status" value="1"/>
</dbReference>
<evidence type="ECO:0000256" key="2">
    <source>
        <dbReference type="ARBA" id="ARBA00022695"/>
    </source>
</evidence>
<dbReference type="InterPro" id="IPR036875">
    <property type="entry name" value="Znf_CCHC_sf"/>
</dbReference>
<dbReference type="Gene3D" id="4.10.60.10">
    <property type="entry name" value="Zinc finger, CCHC-type"/>
    <property type="match status" value="2"/>
</dbReference>
<dbReference type="RefSeq" id="XP_049317231.1">
    <property type="nucleotide sequence ID" value="XM_049461274.1"/>
</dbReference>
<evidence type="ECO:0000256" key="5">
    <source>
        <dbReference type="PROSITE-ProRule" id="PRU00047"/>
    </source>
</evidence>
<dbReference type="InterPro" id="IPR043502">
    <property type="entry name" value="DNA/RNA_pol_sf"/>
</dbReference>
<reference evidence="9" key="1">
    <citation type="submission" date="2025-08" db="UniProtKB">
        <authorList>
            <consortium name="RefSeq"/>
        </authorList>
    </citation>
    <scope>IDENTIFICATION</scope>
    <source>
        <tissue evidence="9">Adult</tissue>
    </source>
</reference>